<organism evidence="2 3">
    <name type="scientific">Caldivirga maquilingensis (strain ATCC 700844 / DSM 13496 / JCM 10307 / IC-167)</name>
    <dbReference type="NCBI Taxonomy" id="397948"/>
    <lineage>
        <taxon>Archaea</taxon>
        <taxon>Thermoproteota</taxon>
        <taxon>Thermoprotei</taxon>
        <taxon>Thermoproteales</taxon>
        <taxon>Thermoproteaceae</taxon>
        <taxon>Caldivirga</taxon>
    </lineage>
</organism>
<dbReference type="RefSeq" id="WP_012185110.1">
    <property type="nucleotide sequence ID" value="NC_009954.1"/>
</dbReference>
<dbReference type="InterPro" id="IPR003729">
    <property type="entry name" value="Bi_nuclease_dom"/>
</dbReference>
<dbReference type="PANTHER" id="PTHR15160">
    <property type="entry name" value="VON HIPPEL-LINDAU PROTEIN"/>
    <property type="match status" value="1"/>
</dbReference>
<proteinExistence type="predicted"/>
<dbReference type="OrthoDB" id="30741at2157"/>
<dbReference type="Proteomes" id="UP000001137">
    <property type="component" value="Chromosome"/>
</dbReference>
<dbReference type="GO" id="GO:0004518">
    <property type="term" value="F:nuclease activity"/>
    <property type="evidence" value="ECO:0007669"/>
    <property type="project" value="InterPro"/>
</dbReference>
<sequence>MPNQETTKDYLEAVVEGVYVTSTGAEAVMLLSTEEWGDFVLPIWIGMAEALSIQKAMGQTDFPRPLTHDLLVDILERLNATIEKVTIDALVDHTYTATIYLKDNRTGSQHYIDARPSDAVAVALRVNAPIFVANHLKQYTVSINELLGKSNQEEGEEGKSI</sequence>
<dbReference type="SUPFAM" id="SSF103256">
    <property type="entry name" value="Hypothetical protein TM0160"/>
    <property type="match status" value="1"/>
</dbReference>
<name>A8M9K9_CALMQ</name>
<evidence type="ECO:0000313" key="3">
    <source>
        <dbReference type="Proteomes" id="UP000001137"/>
    </source>
</evidence>
<dbReference type="InterPro" id="IPR036104">
    <property type="entry name" value="BFN_sf"/>
</dbReference>
<dbReference type="GeneID" id="5710141"/>
<dbReference type="Gene3D" id="3.10.690.10">
    <property type="entry name" value="Bifunctional nuclease domain"/>
    <property type="match status" value="1"/>
</dbReference>
<dbReference type="eggNOG" id="arCOG01759">
    <property type="taxonomic scope" value="Archaea"/>
</dbReference>
<dbReference type="PANTHER" id="PTHR15160:SF1">
    <property type="entry name" value="VON HIPPEL-LINDAU DISEASE TUMOR SUPPRESSOR"/>
    <property type="match status" value="1"/>
</dbReference>
<dbReference type="AlphaFoldDB" id="A8M9K9"/>
<reference evidence="2 3" key="1">
    <citation type="submission" date="2007-10" db="EMBL/GenBank/DDBJ databases">
        <title>Complete sequence of Caldivirga maquilingensis IC-167.</title>
        <authorList>
            <consortium name="US DOE Joint Genome Institute"/>
            <person name="Copeland A."/>
            <person name="Lucas S."/>
            <person name="Lapidus A."/>
            <person name="Barry K."/>
            <person name="Glavina del Rio T."/>
            <person name="Dalin E."/>
            <person name="Tice H."/>
            <person name="Pitluck S."/>
            <person name="Saunders E."/>
            <person name="Brettin T."/>
            <person name="Bruce D."/>
            <person name="Detter J.C."/>
            <person name="Han C."/>
            <person name="Schmutz J."/>
            <person name="Larimer F."/>
            <person name="Land M."/>
            <person name="Hauser L."/>
            <person name="Kyrpides N."/>
            <person name="Ivanova N."/>
            <person name="Biddle J.F."/>
            <person name="Zhang Z."/>
            <person name="Fitz-Gibbon S.T."/>
            <person name="Lowe T.M."/>
            <person name="Saltikov C."/>
            <person name="House C.H."/>
            <person name="Richardson P."/>
        </authorList>
    </citation>
    <scope>NUCLEOTIDE SEQUENCE [LARGE SCALE GENOMIC DNA]</scope>
    <source>
        <strain evidence="3">ATCC 700844 / DSM 13496 / JCM 10307 / IC-167</strain>
    </source>
</reference>
<accession>A8M9K9</accession>
<feature type="domain" description="BFN" evidence="1">
    <location>
        <begin position="10"/>
        <end position="144"/>
    </location>
</feature>
<gene>
    <name evidence="2" type="ordered locus">Cmaq_0036</name>
</gene>
<keyword evidence="3" id="KW-1185">Reference proteome</keyword>
<dbReference type="EMBL" id="CP000852">
    <property type="protein sequence ID" value="ABW00890.1"/>
    <property type="molecule type" value="Genomic_DNA"/>
</dbReference>
<dbReference type="KEGG" id="cma:Cmaq_0036"/>
<evidence type="ECO:0000259" key="1">
    <source>
        <dbReference type="PROSITE" id="PS51658"/>
    </source>
</evidence>
<dbReference type="Pfam" id="PF02577">
    <property type="entry name" value="BFN_dom"/>
    <property type="match status" value="1"/>
</dbReference>
<dbReference type="HOGENOM" id="CLU_096111_3_0_2"/>
<evidence type="ECO:0000313" key="2">
    <source>
        <dbReference type="EMBL" id="ABW00890.1"/>
    </source>
</evidence>
<dbReference type="STRING" id="397948.Cmaq_0036"/>
<dbReference type="PROSITE" id="PS51658">
    <property type="entry name" value="BFN"/>
    <property type="match status" value="1"/>
</dbReference>
<protein>
    <recommendedName>
        <fullName evidence="1">BFN domain-containing protein</fullName>
    </recommendedName>
</protein>